<reference evidence="2 3" key="1">
    <citation type="journal article" date="2015" name="Antonie Van Leeuwenhoek">
        <title>Oricola cellulosilytica gen. nov., sp. nov., a cellulose-degrading bacterium of the family Phyllobacteriaceae isolated from surface seashore water, and emended descriptions of Mesorhizobium loti and Phyllobacterium myrsinacearum.</title>
        <authorList>
            <person name="Hameed A."/>
            <person name="Shahina M."/>
            <person name="Lai W.A."/>
            <person name="Lin S.Y."/>
            <person name="Young L.S."/>
            <person name="Liu Y.C."/>
            <person name="Hsu Y.H."/>
            <person name="Young C.C."/>
        </authorList>
    </citation>
    <scope>NUCLEOTIDE SEQUENCE [LARGE SCALE GENOMIC DNA]</scope>
    <source>
        <strain evidence="2 3">KCTC 52183</strain>
    </source>
</reference>
<keyword evidence="3" id="KW-1185">Reference proteome</keyword>
<gene>
    <name evidence="2" type="ORF">E0D97_06175</name>
</gene>
<dbReference type="InterPro" id="IPR029063">
    <property type="entry name" value="SAM-dependent_MTases_sf"/>
</dbReference>
<dbReference type="EMBL" id="SJST01000002">
    <property type="protein sequence ID" value="TCD15132.1"/>
    <property type="molecule type" value="Genomic_DNA"/>
</dbReference>
<evidence type="ECO:0000313" key="2">
    <source>
        <dbReference type="EMBL" id="TCD15132.1"/>
    </source>
</evidence>
<protein>
    <submittedName>
        <fullName evidence="2">SAM-dependent methyltransferase</fullName>
    </submittedName>
</protein>
<organism evidence="2 3">
    <name type="scientific">Oricola cellulosilytica</name>
    <dbReference type="NCBI Taxonomy" id="1429082"/>
    <lineage>
        <taxon>Bacteria</taxon>
        <taxon>Pseudomonadati</taxon>
        <taxon>Pseudomonadota</taxon>
        <taxon>Alphaproteobacteria</taxon>
        <taxon>Hyphomicrobiales</taxon>
        <taxon>Ahrensiaceae</taxon>
        <taxon>Oricola</taxon>
    </lineage>
</organism>
<dbReference type="SUPFAM" id="SSF53335">
    <property type="entry name" value="S-adenosyl-L-methionine-dependent methyltransferases"/>
    <property type="match status" value="1"/>
</dbReference>
<sequence>MRNESAWTETKFSKDSRGRWRCNRSVVPATSHLFVDLVAKAYARALDTHAHGRIADLGCGTVPLYGMYRSLASEVFCVDWPNSFHNLSHIDLFADLNAPLDMPPGSFDTVIATDVIEHLHDPYEFLRSSARILKEDGKLIVGVPFLYWVHEAPHDYFRYTRYALEKMTSDSGLQLVELYPFGGPLEVLFDLVAKIAGSKMRATGIVNFFASWILSIPAIRNASGSKADKVPLGYILVAEKPKLADGAREMI</sequence>
<dbReference type="GO" id="GO:0032259">
    <property type="term" value="P:methylation"/>
    <property type="evidence" value="ECO:0007669"/>
    <property type="project" value="UniProtKB-KW"/>
</dbReference>
<name>A0A4R0PCD5_9HYPH</name>
<accession>A0A4R0PCD5</accession>
<comment type="caution">
    <text evidence="2">The sequence shown here is derived from an EMBL/GenBank/DDBJ whole genome shotgun (WGS) entry which is preliminary data.</text>
</comment>
<dbReference type="AlphaFoldDB" id="A0A4R0PCD5"/>
<dbReference type="Gene3D" id="3.40.50.150">
    <property type="entry name" value="Vaccinia Virus protein VP39"/>
    <property type="match status" value="1"/>
</dbReference>
<dbReference type="CDD" id="cd02440">
    <property type="entry name" value="AdoMet_MTases"/>
    <property type="match status" value="1"/>
</dbReference>
<dbReference type="OrthoDB" id="9803855at2"/>
<proteinExistence type="predicted"/>
<evidence type="ECO:0000259" key="1">
    <source>
        <dbReference type="Pfam" id="PF08241"/>
    </source>
</evidence>
<dbReference type="InterPro" id="IPR013216">
    <property type="entry name" value="Methyltransf_11"/>
</dbReference>
<dbReference type="GO" id="GO:0008757">
    <property type="term" value="F:S-adenosylmethionine-dependent methyltransferase activity"/>
    <property type="evidence" value="ECO:0007669"/>
    <property type="project" value="InterPro"/>
</dbReference>
<dbReference type="RefSeq" id="WP_131566802.1">
    <property type="nucleotide sequence ID" value="NZ_JAINFK010000004.1"/>
</dbReference>
<feature type="domain" description="Methyltransferase type 11" evidence="1">
    <location>
        <begin position="56"/>
        <end position="141"/>
    </location>
</feature>
<dbReference type="Proteomes" id="UP000291301">
    <property type="component" value="Unassembled WGS sequence"/>
</dbReference>
<dbReference type="Pfam" id="PF08241">
    <property type="entry name" value="Methyltransf_11"/>
    <property type="match status" value="1"/>
</dbReference>
<keyword evidence="2" id="KW-0808">Transferase</keyword>
<keyword evidence="2" id="KW-0489">Methyltransferase</keyword>
<evidence type="ECO:0000313" key="3">
    <source>
        <dbReference type="Proteomes" id="UP000291301"/>
    </source>
</evidence>